<dbReference type="EMBL" id="CP035467">
    <property type="protein sequence ID" value="QCW83060.1"/>
    <property type="molecule type" value="Genomic_DNA"/>
</dbReference>
<dbReference type="RefSeq" id="WP_017839083.1">
    <property type="nucleotide sequence ID" value="NZ_CP035467.1"/>
</dbReference>
<keyword evidence="1" id="KW-0812">Transmembrane</keyword>
<feature type="transmembrane region" description="Helical" evidence="1">
    <location>
        <begin position="104"/>
        <end position="121"/>
    </location>
</feature>
<gene>
    <name evidence="2" type="ORF">EQU24_13050</name>
</gene>
<dbReference type="Proteomes" id="UP000305881">
    <property type="component" value="Chromosome"/>
</dbReference>
<evidence type="ECO:0000313" key="3">
    <source>
        <dbReference type="Proteomes" id="UP000305881"/>
    </source>
</evidence>
<protein>
    <submittedName>
        <fullName evidence="2">DUF1353 domain-containing protein</fullName>
    </submittedName>
</protein>
<keyword evidence="1" id="KW-0472">Membrane</keyword>
<keyword evidence="3" id="KW-1185">Reference proteome</keyword>
<reference evidence="3" key="1">
    <citation type="journal article" date="2019" name="J. Bacteriol.">
        <title>A Mutagenic Screen Identifies a TonB-Dependent Receptor Required for the Lanthanide Metal Switch in the Type I Methanotroph 'Methylotuvimicrobium buryatense' 5GB1C.</title>
        <authorList>
            <person name="Groom J.D."/>
            <person name="Ford S.M."/>
            <person name="Pesesky M.W."/>
            <person name="Lidstrom M.E."/>
        </authorList>
    </citation>
    <scope>NUCLEOTIDE SEQUENCE [LARGE SCALE GENOMIC DNA]</scope>
    <source>
        <strain evidence="3">5GB1C</strain>
    </source>
</reference>
<evidence type="ECO:0000313" key="2">
    <source>
        <dbReference type="EMBL" id="QCW83060.1"/>
    </source>
</evidence>
<dbReference type="AlphaFoldDB" id="A0A4P9URE2"/>
<sequence length="200" mass="22938">MLDFIYCIGWIATVLLAAYLLLYIIKIFIHLDALPAISLDSMPVVKPVPIPTKNQKTKLQKLVASIFEVRKWVLTENWYYELSDGSKIVIPKGFEFDGASIPRLLWAVLSPTGLLLIPGLVHDYAYMYAQLWQVSSNGVVEPYGQDKSRKDWDKLFRSMGQEINGFSFVNYISWFALWLGGWLVWRGHRKANKTPTKPVL</sequence>
<keyword evidence="1" id="KW-1133">Transmembrane helix</keyword>
<dbReference type="OrthoDB" id="6226495at2"/>
<feature type="transmembrane region" description="Helical" evidence="1">
    <location>
        <begin position="165"/>
        <end position="185"/>
    </location>
</feature>
<accession>A0A4P9URE2</accession>
<proteinExistence type="predicted"/>
<name>A0A4P9URE2_METBY</name>
<dbReference type="InterPro" id="IPR010767">
    <property type="entry name" value="Phage_CGC-2007_Cje0229"/>
</dbReference>
<dbReference type="Pfam" id="PF07087">
    <property type="entry name" value="DUF1353"/>
    <property type="match status" value="1"/>
</dbReference>
<feature type="transmembrane region" description="Helical" evidence="1">
    <location>
        <begin position="6"/>
        <end position="25"/>
    </location>
</feature>
<organism evidence="2 3">
    <name type="scientific">Methylotuvimicrobium buryatense</name>
    <name type="common">Methylomicrobium buryatense</name>
    <dbReference type="NCBI Taxonomy" id="95641"/>
    <lineage>
        <taxon>Bacteria</taxon>
        <taxon>Pseudomonadati</taxon>
        <taxon>Pseudomonadota</taxon>
        <taxon>Gammaproteobacteria</taxon>
        <taxon>Methylococcales</taxon>
        <taxon>Methylococcaceae</taxon>
        <taxon>Methylotuvimicrobium</taxon>
    </lineage>
</organism>
<evidence type="ECO:0000256" key="1">
    <source>
        <dbReference type="SAM" id="Phobius"/>
    </source>
</evidence>
<dbReference type="KEGG" id="mbur:EQU24_13050"/>